<proteinExistence type="predicted"/>
<name>X0TNU4_9ZZZZ</name>
<reference evidence="1" key="1">
    <citation type="journal article" date="2014" name="Front. Microbiol.">
        <title>High frequency of phylogenetically diverse reductive dehalogenase-homologous genes in deep subseafloor sedimentary metagenomes.</title>
        <authorList>
            <person name="Kawai M."/>
            <person name="Futagami T."/>
            <person name="Toyoda A."/>
            <person name="Takaki Y."/>
            <person name="Nishi S."/>
            <person name="Hori S."/>
            <person name="Arai W."/>
            <person name="Tsubouchi T."/>
            <person name="Morono Y."/>
            <person name="Uchiyama I."/>
            <person name="Ito T."/>
            <person name="Fujiyama A."/>
            <person name="Inagaki F."/>
            <person name="Takami H."/>
        </authorList>
    </citation>
    <scope>NUCLEOTIDE SEQUENCE</scope>
    <source>
        <strain evidence="1">Expedition CK06-06</strain>
    </source>
</reference>
<feature type="non-terminal residue" evidence="1">
    <location>
        <position position="51"/>
    </location>
</feature>
<sequence>MNICDVIREETAAHLENAAVIAGERHVSYGELFAAVDDVARELNSCGVGPG</sequence>
<evidence type="ECO:0008006" key="2">
    <source>
        <dbReference type="Google" id="ProtNLM"/>
    </source>
</evidence>
<dbReference type="AlphaFoldDB" id="X0TNU4"/>
<comment type="caution">
    <text evidence="1">The sequence shown here is derived from an EMBL/GenBank/DDBJ whole genome shotgun (WGS) entry which is preliminary data.</text>
</comment>
<evidence type="ECO:0000313" key="1">
    <source>
        <dbReference type="EMBL" id="GAF89812.1"/>
    </source>
</evidence>
<dbReference type="EMBL" id="BARS01011428">
    <property type="protein sequence ID" value="GAF89812.1"/>
    <property type="molecule type" value="Genomic_DNA"/>
</dbReference>
<accession>X0TNU4</accession>
<gene>
    <name evidence="1" type="ORF">S01H1_20790</name>
</gene>
<dbReference type="SUPFAM" id="SSF56801">
    <property type="entry name" value="Acetyl-CoA synthetase-like"/>
    <property type="match status" value="1"/>
</dbReference>
<organism evidence="1">
    <name type="scientific">marine sediment metagenome</name>
    <dbReference type="NCBI Taxonomy" id="412755"/>
    <lineage>
        <taxon>unclassified sequences</taxon>
        <taxon>metagenomes</taxon>
        <taxon>ecological metagenomes</taxon>
    </lineage>
</organism>
<dbReference type="Gene3D" id="3.40.50.980">
    <property type="match status" value="1"/>
</dbReference>
<protein>
    <recommendedName>
        <fullName evidence="2">AMP-dependent synthetase/ligase domain-containing protein</fullName>
    </recommendedName>
</protein>